<keyword evidence="3" id="KW-1185">Reference proteome</keyword>
<evidence type="ECO:0000313" key="3">
    <source>
        <dbReference type="Proteomes" id="UP000608024"/>
    </source>
</evidence>
<organism evidence="2 3">
    <name type="scientific">Streptomyces longispororuber</name>
    <dbReference type="NCBI Taxonomy" id="68230"/>
    <lineage>
        <taxon>Bacteria</taxon>
        <taxon>Bacillati</taxon>
        <taxon>Actinomycetota</taxon>
        <taxon>Actinomycetes</taxon>
        <taxon>Kitasatosporales</taxon>
        <taxon>Streptomycetaceae</taxon>
        <taxon>Streptomyces</taxon>
    </lineage>
</organism>
<gene>
    <name evidence="2" type="ORF">GCM10018785_73870</name>
</gene>
<dbReference type="EMBL" id="BNBT01000250">
    <property type="protein sequence ID" value="GHE99441.1"/>
    <property type="molecule type" value="Genomic_DNA"/>
</dbReference>
<keyword evidence="1" id="KW-0812">Transmembrane</keyword>
<evidence type="ECO:0000313" key="2">
    <source>
        <dbReference type="EMBL" id="GHE99441.1"/>
    </source>
</evidence>
<accession>A0A919ADK4</accession>
<sequence>MRDILAERAPREARLLDGMASLSDRQITRVFRRSRTRRDPLGFGAAEVVALIAPVVWLVVNEVAQRSAATAVDGASRWGRAWVRRVRGLPDPPAQVPALSGGQLEDVRRKVVERARASGLAAEAAEALADAVVARLALAPGDD</sequence>
<comment type="caution">
    <text evidence="2">The sequence shown here is derived from an EMBL/GenBank/DDBJ whole genome shotgun (WGS) entry which is preliminary data.</text>
</comment>
<reference evidence="2" key="2">
    <citation type="submission" date="2020-09" db="EMBL/GenBank/DDBJ databases">
        <authorList>
            <person name="Sun Q."/>
            <person name="Ohkuma M."/>
        </authorList>
    </citation>
    <scope>NUCLEOTIDE SEQUENCE</scope>
    <source>
        <strain evidence="2">JCM 4784</strain>
    </source>
</reference>
<dbReference type="Proteomes" id="UP000608024">
    <property type="component" value="Unassembled WGS sequence"/>
</dbReference>
<name>A0A919ADK4_9ACTN</name>
<protein>
    <submittedName>
        <fullName evidence="2">Uncharacterized protein</fullName>
    </submittedName>
</protein>
<feature type="transmembrane region" description="Helical" evidence="1">
    <location>
        <begin position="41"/>
        <end position="60"/>
    </location>
</feature>
<evidence type="ECO:0000256" key="1">
    <source>
        <dbReference type="SAM" id="Phobius"/>
    </source>
</evidence>
<keyword evidence="1" id="KW-0472">Membrane</keyword>
<proteinExistence type="predicted"/>
<dbReference type="AlphaFoldDB" id="A0A919ADK4"/>
<keyword evidence="1" id="KW-1133">Transmembrane helix</keyword>
<reference evidence="2" key="1">
    <citation type="journal article" date="2014" name="Int. J. Syst. Evol. Microbiol.">
        <title>Complete genome sequence of Corynebacterium casei LMG S-19264T (=DSM 44701T), isolated from a smear-ripened cheese.</title>
        <authorList>
            <consortium name="US DOE Joint Genome Institute (JGI-PGF)"/>
            <person name="Walter F."/>
            <person name="Albersmeier A."/>
            <person name="Kalinowski J."/>
            <person name="Ruckert C."/>
        </authorList>
    </citation>
    <scope>NUCLEOTIDE SEQUENCE</scope>
    <source>
        <strain evidence="2">JCM 4784</strain>
    </source>
</reference>